<protein>
    <submittedName>
        <fullName evidence="4">Dipeptidyl aminopeptidase/acylaminoacyl peptidase</fullName>
    </submittedName>
</protein>
<keyword evidence="1" id="KW-0378">Hydrolase</keyword>
<feature type="signal peptide" evidence="2">
    <location>
        <begin position="1"/>
        <end position="23"/>
    </location>
</feature>
<evidence type="ECO:0000259" key="3">
    <source>
        <dbReference type="Pfam" id="PF00326"/>
    </source>
</evidence>
<dbReference type="Proteomes" id="UP000561459">
    <property type="component" value="Unassembled WGS sequence"/>
</dbReference>
<dbReference type="SUPFAM" id="SSF82171">
    <property type="entry name" value="DPP6 N-terminal domain-like"/>
    <property type="match status" value="1"/>
</dbReference>
<reference evidence="4 5" key="1">
    <citation type="submission" date="2020-08" db="EMBL/GenBank/DDBJ databases">
        <title>Genomic Encyclopedia of Type Strains, Phase IV (KMG-IV): sequencing the most valuable type-strain genomes for metagenomic binning, comparative biology and taxonomic classification.</title>
        <authorList>
            <person name="Goeker M."/>
        </authorList>
    </citation>
    <scope>NUCLEOTIDE SEQUENCE [LARGE SCALE GENOMIC DNA]</scope>
    <source>
        <strain evidence="4 5">DSM 27568</strain>
    </source>
</reference>
<evidence type="ECO:0000256" key="1">
    <source>
        <dbReference type="ARBA" id="ARBA00022801"/>
    </source>
</evidence>
<organism evidence="4 5">
    <name type="scientific">Novosphingobium fluoreni</name>
    <dbReference type="NCBI Taxonomy" id="1391222"/>
    <lineage>
        <taxon>Bacteria</taxon>
        <taxon>Pseudomonadati</taxon>
        <taxon>Pseudomonadota</taxon>
        <taxon>Alphaproteobacteria</taxon>
        <taxon>Sphingomonadales</taxon>
        <taxon>Sphingomonadaceae</taxon>
        <taxon>Novosphingobium</taxon>
    </lineage>
</organism>
<dbReference type="AlphaFoldDB" id="A0A7W6BZA7"/>
<evidence type="ECO:0000313" key="5">
    <source>
        <dbReference type="Proteomes" id="UP000561459"/>
    </source>
</evidence>
<dbReference type="SUPFAM" id="SSF53474">
    <property type="entry name" value="alpha/beta-Hydrolases"/>
    <property type="match status" value="1"/>
</dbReference>
<evidence type="ECO:0000256" key="2">
    <source>
        <dbReference type="SAM" id="SignalP"/>
    </source>
</evidence>
<dbReference type="PANTHER" id="PTHR42776:SF27">
    <property type="entry name" value="DIPEPTIDYL PEPTIDASE FAMILY MEMBER 6"/>
    <property type="match status" value="1"/>
</dbReference>
<proteinExistence type="predicted"/>
<dbReference type="InterPro" id="IPR001375">
    <property type="entry name" value="Peptidase_S9_cat"/>
</dbReference>
<keyword evidence="4" id="KW-0031">Aminopeptidase</keyword>
<feature type="chain" id="PRO_5031188301" evidence="2">
    <location>
        <begin position="24"/>
        <end position="663"/>
    </location>
</feature>
<dbReference type="RefSeq" id="WP_183616298.1">
    <property type="nucleotide sequence ID" value="NZ_JACIDY010000002.1"/>
</dbReference>
<dbReference type="Pfam" id="PF00326">
    <property type="entry name" value="Peptidase_S9"/>
    <property type="match status" value="1"/>
</dbReference>
<dbReference type="EMBL" id="JACIDY010000002">
    <property type="protein sequence ID" value="MBB3939592.1"/>
    <property type="molecule type" value="Genomic_DNA"/>
</dbReference>
<dbReference type="PANTHER" id="PTHR42776">
    <property type="entry name" value="SERINE PEPTIDASE S9 FAMILY MEMBER"/>
    <property type="match status" value="1"/>
</dbReference>
<dbReference type="GO" id="GO:0004177">
    <property type="term" value="F:aminopeptidase activity"/>
    <property type="evidence" value="ECO:0007669"/>
    <property type="project" value="UniProtKB-KW"/>
</dbReference>
<feature type="domain" description="Peptidase S9 prolyl oligopeptidase catalytic" evidence="3">
    <location>
        <begin position="456"/>
        <end position="662"/>
    </location>
</feature>
<dbReference type="Gene3D" id="3.40.50.1820">
    <property type="entry name" value="alpha/beta hydrolase"/>
    <property type="match status" value="1"/>
</dbReference>
<dbReference type="GO" id="GO:0006508">
    <property type="term" value="P:proteolysis"/>
    <property type="evidence" value="ECO:0007669"/>
    <property type="project" value="InterPro"/>
</dbReference>
<sequence>MSKHGIGGAVLLMLIGVGGAAYAATDDAATVAAKFGALPAVEDISLSPDGSKLAVVSPLPDGQGLSVVDYSAGGKVKPIATIESKDGRISKCSWPTSERIICRVYGIADTGALLLGFTRNFAVNADGSKMVQLTARQGTNALGPMQDGGTLIDWDLPDHPGQILVSRQFVPEASTGTRLAQTGEGLGVEMVDTASLRRVTVERPRPSATSYISDGHGQIRVMVSQPIDATGNVSNTIEYLYRKPGSRDWQRLSTATAGAQSTSGFTPEAVDSAKNVAYGFDNTDGFVKLVSLSLDGANRREDVLSRPGVDVDQLIQIGRSERVVGASYATDRRTTEYFDPALKALSAALGKALPGAPKVDFLDATQGEDKLLLIASGDTSPGMTYLFDKKTRGLEEVLPIRPHLESVSLAPMKSITFTAQDGTSIPGYLTLPIGTSVKGLPAIVMPHGGPSSRDEWGFDWLVQFFAARGYAVLQPNFRGSSGYGSAWYQKNGFQSWRTAIGDVNDAGRWLVKQGIADGGKLAIVGWSYGGYAALQSAALDPDLFKAIVAVAPVTDLTILRDEASQYVNGRLVAQFIGTGAHLREGSPAQNAAKIKAPVLLFHGTRDLNVGVRESQIMNDRLKSAGKQVTYIEFPKLDHQLVNAAARTRLLSESDAFLRKSFGM</sequence>
<dbReference type="PRINTS" id="PR00862">
    <property type="entry name" value="PROLIGOPTASE"/>
</dbReference>
<dbReference type="GO" id="GO:0004252">
    <property type="term" value="F:serine-type endopeptidase activity"/>
    <property type="evidence" value="ECO:0007669"/>
    <property type="project" value="InterPro"/>
</dbReference>
<name>A0A7W6BZA7_9SPHN</name>
<keyword evidence="4" id="KW-0645">Protease</keyword>
<evidence type="ECO:0000313" key="4">
    <source>
        <dbReference type="EMBL" id="MBB3939592.1"/>
    </source>
</evidence>
<dbReference type="InterPro" id="IPR002470">
    <property type="entry name" value="Peptidase_S9A"/>
</dbReference>
<accession>A0A7W6BZA7</accession>
<keyword evidence="2" id="KW-0732">Signal</keyword>
<comment type="caution">
    <text evidence="4">The sequence shown here is derived from an EMBL/GenBank/DDBJ whole genome shotgun (WGS) entry which is preliminary data.</text>
</comment>
<gene>
    <name evidence="4" type="ORF">GGR39_001232</name>
</gene>
<dbReference type="InterPro" id="IPR029058">
    <property type="entry name" value="AB_hydrolase_fold"/>
</dbReference>
<keyword evidence="5" id="KW-1185">Reference proteome</keyword>